<dbReference type="Proteomes" id="UP000315215">
    <property type="component" value="Chromosome"/>
</dbReference>
<organism evidence="2 3">
    <name type="scientific">Radiobacillus deserti</name>
    <dbReference type="NCBI Taxonomy" id="2594883"/>
    <lineage>
        <taxon>Bacteria</taxon>
        <taxon>Bacillati</taxon>
        <taxon>Bacillota</taxon>
        <taxon>Bacilli</taxon>
        <taxon>Bacillales</taxon>
        <taxon>Bacillaceae</taxon>
        <taxon>Radiobacillus</taxon>
    </lineage>
</organism>
<proteinExistence type="predicted"/>
<dbReference type="Pfam" id="PF12867">
    <property type="entry name" value="DinB_2"/>
    <property type="match status" value="1"/>
</dbReference>
<keyword evidence="3" id="KW-1185">Reference proteome</keyword>
<feature type="domain" description="DinB-like" evidence="1">
    <location>
        <begin position="12"/>
        <end position="81"/>
    </location>
</feature>
<dbReference type="OrthoDB" id="1434917at2"/>
<dbReference type="InterPro" id="IPR034660">
    <property type="entry name" value="DinB/YfiT-like"/>
</dbReference>
<gene>
    <name evidence="2" type="ORF">FN924_04955</name>
</gene>
<evidence type="ECO:0000313" key="3">
    <source>
        <dbReference type="Proteomes" id="UP000315215"/>
    </source>
</evidence>
<dbReference type="AlphaFoldDB" id="A0A516KDU2"/>
<dbReference type="EMBL" id="CP041666">
    <property type="protein sequence ID" value="QDP39583.1"/>
    <property type="molecule type" value="Genomic_DNA"/>
</dbReference>
<name>A0A516KDU2_9BACI</name>
<dbReference type="SUPFAM" id="SSF109854">
    <property type="entry name" value="DinB/YfiT-like putative metalloenzymes"/>
    <property type="match status" value="1"/>
</dbReference>
<dbReference type="KEGG" id="aqt:FN924_04955"/>
<evidence type="ECO:0000259" key="1">
    <source>
        <dbReference type="Pfam" id="PF12867"/>
    </source>
</evidence>
<dbReference type="Gene3D" id="1.20.120.450">
    <property type="entry name" value="dinb family like domain"/>
    <property type="match status" value="1"/>
</dbReference>
<accession>A0A516KDU2</accession>
<sequence length="96" mass="11377">MNFQLHEAIEILERTPRTLDSFLNGLSDSWLTCKEGENTWNVSEVVEHLIEGEIYNWIPRLEFILKEGDRNAFPAFDRFSHLEKKERSMNELHPNC</sequence>
<protein>
    <submittedName>
        <fullName evidence="2">DinB family protein</fullName>
    </submittedName>
</protein>
<dbReference type="InterPro" id="IPR024775">
    <property type="entry name" value="DinB-like"/>
</dbReference>
<evidence type="ECO:0000313" key="2">
    <source>
        <dbReference type="EMBL" id="QDP39583.1"/>
    </source>
</evidence>
<reference evidence="2 3" key="1">
    <citation type="submission" date="2019-07" db="EMBL/GenBank/DDBJ databases">
        <authorList>
            <person name="Li J."/>
        </authorList>
    </citation>
    <scope>NUCLEOTIDE SEQUENCE [LARGE SCALE GENOMIC DNA]</scope>
    <source>
        <strain evidence="2 3">TKL69</strain>
    </source>
</reference>